<evidence type="ECO:0000313" key="2">
    <source>
        <dbReference type="Proteomes" id="UP000050741"/>
    </source>
</evidence>
<evidence type="ECO:0000256" key="1">
    <source>
        <dbReference type="SAM" id="Coils"/>
    </source>
</evidence>
<evidence type="ECO:0000313" key="3">
    <source>
        <dbReference type="WBParaSite" id="GPLIN_000310900"/>
    </source>
</evidence>
<keyword evidence="2" id="KW-1185">Reference proteome</keyword>
<reference evidence="2" key="1">
    <citation type="submission" date="2013-12" db="EMBL/GenBank/DDBJ databases">
        <authorList>
            <person name="Aslett M."/>
        </authorList>
    </citation>
    <scope>NUCLEOTIDE SEQUENCE [LARGE SCALE GENOMIC DNA]</scope>
    <source>
        <strain evidence="2">Lindley</strain>
    </source>
</reference>
<accession>A0A183BR73</accession>
<keyword evidence="1" id="KW-0175">Coiled coil</keyword>
<organism evidence="2 3">
    <name type="scientific">Globodera pallida</name>
    <name type="common">Potato cyst nematode worm</name>
    <name type="synonym">Heterodera pallida</name>
    <dbReference type="NCBI Taxonomy" id="36090"/>
    <lineage>
        <taxon>Eukaryota</taxon>
        <taxon>Metazoa</taxon>
        <taxon>Ecdysozoa</taxon>
        <taxon>Nematoda</taxon>
        <taxon>Chromadorea</taxon>
        <taxon>Rhabditida</taxon>
        <taxon>Tylenchina</taxon>
        <taxon>Tylenchomorpha</taxon>
        <taxon>Tylenchoidea</taxon>
        <taxon>Heteroderidae</taxon>
        <taxon>Heteroderinae</taxon>
        <taxon>Globodera</taxon>
    </lineage>
</organism>
<dbReference type="AlphaFoldDB" id="A0A183BR73"/>
<proteinExistence type="predicted"/>
<reference evidence="2" key="2">
    <citation type="submission" date="2014-05" db="EMBL/GenBank/DDBJ databases">
        <title>The genome and life-stage specific transcriptomes of Globodera pallida elucidate key aspects of plant parasitism by a cyst nematode.</title>
        <authorList>
            <person name="Cotton J.A."/>
            <person name="Lilley C.J."/>
            <person name="Jones L.M."/>
            <person name="Kikuchi T."/>
            <person name="Reid A.J."/>
            <person name="Thorpe P."/>
            <person name="Tsai I.J."/>
            <person name="Beasley H."/>
            <person name="Blok V."/>
            <person name="Cock P.J.A."/>
            <person name="Van den Akker S.E."/>
            <person name="Holroyd N."/>
            <person name="Hunt M."/>
            <person name="Mantelin S."/>
            <person name="Naghra H."/>
            <person name="Pain A."/>
            <person name="Palomares-Rius J.E."/>
            <person name="Zarowiecki M."/>
            <person name="Berriman M."/>
            <person name="Jones J.T."/>
            <person name="Urwin P.E."/>
        </authorList>
    </citation>
    <scope>NUCLEOTIDE SEQUENCE [LARGE SCALE GENOMIC DNA]</scope>
    <source>
        <strain evidence="2">Lindley</strain>
    </source>
</reference>
<feature type="coiled-coil region" evidence="1">
    <location>
        <begin position="48"/>
        <end position="75"/>
    </location>
</feature>
<sequence>MCTTRKQRAGESIPIYAENISQLVDKAYPDGAGFNAQVRRELTVDLFRNAIQEAIEEDEAQNEIAREKLSSAQTRTSPEGGLLEIGENWEIGIKGTYQSGRENTNVAKEK</sequence>
<protein>
    <submittedName>
        <fullName evidence="3">Histone domain-containing protein</fullName>
    </submittedName>
</protein>
<dbReference type="Proteomes" id="UP000050741">
    <property type="component" value="Unassembled WGS sequence"/>
</dbReference>
<reference evidence="3" key="3">
    <citation type="submission" date="2016-06" db="UniProtKB">
        <authorList>
            <consortium name="WormBaseParasite"/>
        </authorList>
    </citation>
    <scope>IDENTIFICATION</scope>
</reference>
<dbReference type="WBParaSite" id="GPLIN_000310900">
    <property type="protein sequence ID" value="GPLIN_000310900"/>
    <property type="gene ID" value="GPLIN_000310900"/>
</dbReference>
<name>A0A183BR73_GLOPA</name>